<evidence type="ECO:0008006" key="3">
    <source>
        <dbReference type="Google" id="ProtNLM"/>
    </source>
</evidence>
<accession>A0ABQ3GLA3</accession>
<dbReference type="Proteomes" id="UP000642819">
    <property type="component" value="Unassembled WGS sequence"/>
</dbReference>
<keyword evidence="2" id="KW-1185">Reference proteome</keyword>
<proteinExistence type="predicted"/>
<dbReference type="EMBL" id="BMXK01000014">
    <property type="protein sequence ID" value="GHD12656.1"/>
    <property type="molecule type" value="Genomic_DNA"/>
</dbReference>
<evidence type="ECO:0000313" key="1">
    <source>
        <dbReference type="EMBL" id="GHD12656.1"/>
    </source>
</evidence>
<name>A0ABQ3GLA3_9MICC</name>
<reference evidence="2" key="1">
    <citation type="journal article" date="2019" name="Int. J. Syst. Evol. Microbiol.">
        <title>The Global Catalogue of Microorganisms (GCM) 10K type strain sequencing project: providing services to taxonomists for standard genome sequencing and annotation.</title>
        <authorList>
            <consortium name="The Broad Institute Genomics Platform"/>
            <consortium name="The Broad Institute Genome Sequencing Center for Infectious Disease"/>
            <person name="Wu L."/>
            <person name="Ma J."/>
        </authorList>
    </citation>
    <scope>NUCLEOTIDE SEQUENCE [LARGE SCALE GENOMIC DNA]</scope>
    <source>
        <strain evidence="2">KCTC 19466</strain>
    </source>
</reference>
<comment type="caution">
    <text evidence="1">The sequence shown here is derived from an EMBL/GenBank/DDBJ whole genome shotgun (WGS) entry which is preliminary data.</text>
</comment>
<evidence type="ECO:0000313" key="2">
    <source>
        <dbReference type="Proteomes" id="UP000642819"/>
    </source>
</evidence>
<gene>
    <name evidence="1" type="ORF">GCM10008096_28240</name>
</gene>
<protein>
    <recommendedName>
        <fullName evidence="3">Ig-like domain-containing protein</fullName>
    </recommendedName>
</protein>
<dbReference type="RefSeq" id="WP_189351288.1">
    <property type="nucleotide sequence ID" value="NZ_BMXK01000014.1"/>
</dbReference>
<organism evidence="1 2">
    <name type="scientific">Zhihengliuella salsuginis</name>
    <dbReference type="NCBI Taxonomy" id="578222"/>
    <lineage>
        <taxon>Bacteria</taxon>
        <taxon>Bacillati</taxon>
        <taxon>Actinomycetota</taxon>
        <taxon>Actinomycetes</taxon>
        <taxon>Micrococcales</taxon>
        <taxon>Micrococcaceae</taxon>
        <taxon>Zhihengliuella</taxon>
    </lineage>
</organism>
<sequence length="145" mass="14964">MTTDSAACPRRGLIGLAACAVVVLSGCTPSPEDLPVATWRIDDASPPEAESLHVDVLVTRLECSGGVTGDVGEPTIDEGPAEVVVSYTVEDLGLDAATCPGNPEVPATFELAEPLGDRRLVDGQCATGLEAARTSACTTDVRWEP</sequence>